<keyword evidence="3" id="KW-1185">Reference proteome</keyword>
<proteinExistence type="predicted"/>
<dbReference type="GeneID" id="28722024"/>
<name>A0A125RDX5_9SACH</name>
<reference evidence="2 3" key="1">
    <citation type="submission" date="2016-01" db="EMBL/GenBank/DDBJ databases">
        <title>Genome sequence of the yeast Holleya sinecauda.</title>
        <authorList>
            <person name="Dietrich F.S."/>
        </authorList>
    </citation>
    <scope>NUCLEOTIDE SEQUENCE [LARGE SCALE GENOMIC DNA]</scope>
    <source>
        <strain evidence="2 3">ATCC 58844</strain>
    </source>
</reference>
<dbReference type="GO" id="GO:0005811">
    <property type="term" value="C:lipid droplet"/>
    <property type="evidence" value="ECO:0007669"/>
    <property type="project" value="TreeGrafter"/>
</dbReference>
<feature type="transmembrane region" description="Helical" evidence="1">
    <location>
        <begin position="426"/>
        <end position="447"/>
    </location>
</feature>
<protein>
    <submittedName>
        <fullName evidence="2">HBL056Cp</fullName>
    </submittedName>
</protein>
<accession>A0A125RDX5</accession>
<dbReference type="PANTHER" id="PTHR34292">
    <property type="entry name" value="OUTER SPORE WALL PROTEIN LDS1"/>
    <property type="match status" value="1"/>
</dbReference>
<feature type="transmembrane region" description="Helical" evidence="1">
    <location>
        <begin position="307"/>
        <end position="328"/>
    </location>
</feature>
<dbReference type="Proteomes" id="UP000243052">
    <property type="component" value="Chromosome ii"/>
</dbReference>
<dbReference type="GO" id="GO:0005628">
    <property type="term" value="C:prospore membrane"/>
    <property type="evidence" value="ECO:0007669"/>
    <property type="project" value="TreeGrafter"/>
</dbReference>
<dbReference type="RefSeq" id="XP_017985842.1">
    <property type="nucleotide sequence ID" value="XM_018130062.1"/>
</dbReference>
<feature type="transmembrane region" description="Helical" evidence="1">
    <location>
        <begin position="279"/>
        <end position="300"/>
    </location>
</feature>
<gene>
    <name evidence="2" type="ORF">AW171_hschr2368</name>
</gene>
<evidence type="ECO:0000256" key="1">
    <source>
        <dbReference type="SAM" id="Phobius"/>
    </source>
</evidence>
<sequence>MSSRVPSYELVRDHEHVIEHRCQVRRRSDFCGSKVSSASASIKTKDCQHRGAPGKNECSSLISTHGTNSCRTRSGIRNQIASATRVPTKQVHSACRTPKCRTASPVKVTTSIRSSARQRISTDSAPSEKSVRAQFLEEHCKNPNHIHSSESKALLPRRKAIVRNKARECLGGSRECLGGSRECSGSSIECSISSRDGPIVTRECSISTSDNFEVGTHSSHSQISDRSMLTPDVQQYDEPDETAGNSLNAQFLPVSSFLENVFKPQYYFTFLCNVGVHTFTQTAAATIFVTFWLTTFGVAFPPMLPVILPHAFLQAGVVSAICCRSYLLEFMESYIAYILVTPGGFLFSTRAAFSWRFWLKNMPTFLWRYFTFWGFYISLLLFTFIPYLGPLLVLVLNAKATGTVYYSKAQSYEMTEQQVRRKSLDLFMFGGTAFLLEWLPFVGGIAYSTNLAAARKLVGSDLGLEEIPPFSAINASISTSVDVGS</sequence>
<keyword evidence="1" id="KW-0472">Membrane</keyword>
<organism evidence="2 3">
    <name type="scientific">Eremothecium sinecaudum</name>
    <dbReference type="NCBI Taxonomy" id="45286"/>
    <lineage>
        <taxon>Eukaryota</taxon>
        <taxon>Fungi</taxon>
        <taxon>Dikarya</taxon>
        <taxon>Ascomycota</taxon>
        <taxon>Saccharomycotina</taxon>
        <taxon>Saccharomycetes</taxon>
        <taxon>Saccharomycetales</taxon>
        <taxon>Saccharomycetaceae</taxon>
        <taxon>Eremothecium</taxon>
    </lineage>
</organism>
<dbReference type="InterPro" id="IPR052786">
    <property type="entry name" value="Spore_wall_assembly"/>
</dbReference>
<dbReference type="AlphaFoldDB" id="A0A125RDX5"/>
<dbReference type="PANTHER" id="PTHR34292:SF3">
    <property type="entry name" value="OUTER SPORE WALL PROTEIN LDS2-RELATED"/>
    <property type="match status" value="1"/>
</dbReference>
<feature type="transmembrane region" description="Helical" evidence="1">
    <location>
        <begin position="334"/>
        <end position="353"/>
    </location>
</feature>
<feature type="transmembrane region" description="Helical" evidence="1">
    <location>
        <begin position="365"/>
        <end position="388"/>
    </location>
</feature>
<dbReference type="EMBL" id="CP014242">
    <property type="protein sequence ID" value="AMD18846.1"/>
    <property type="molecule type" value="Genomic_DNA"/>
</dbReference>
<dbReference type="OrthoDB" id="10012223at2759"/>
<evidence type="ECO:0000313" key="2">
    <source>
        <dbReference type="EMBL" id="AMD18846.1"/>
    </source>
</evidence>
<dbReference type="GO" id="GO:0005619">
    <property type="term" value="C:ascospore wall"/>
    <property type="evidence" value="ECO:0007669"/>
    <property type="project" value="TreeGrafter"/>
</dbReference>
<keyword evidence="1" id="KW-0812">Transmembrane</keyword>
<keyword evidence="1" id="KW-1133">Transmembrane helix</keyword>
<evidence type="ECO:0000313" key="3">
    <source>
        <dbReference type="Proteomes" id="UP000243052"/>
    </source>
</evidence>